<keyword evidence="5" id="KW-0560">Oxidoreductase</keyword>
<dbReference type="GO" id="GO:0005739">
    <property type="term" value="C:mitochondrion"/>
    <property type="evidence" value="ECO:0007669"/>
    <property type="project" value="UniProtKB-SubCell"/>
</dbReference>
<evidence type="ECO:0000256" key="6">
    <source>
        <dbReference type="ARBA" id="ARBA00023128"/>
    </source>
</evidence>
<accession>A0A814HKV4</accession>
<dbReference type="PRINTS" id="PR00081">
    <property type="entry name" value="GDHRDH"/>
</dbReference>
<name>A0A814HKV4_9BILA</name>
<organism evidence="10 11">
    <name type="scientific">Brachionus calyciflorus</name>
    <dbReference type="NCBI Taxonomy" id="104777"/>
    <lineage>
        <taxon>Eukaryota</taxon>
        <taxon>Metazoa</taxon>
        <taxon>Spiralia</taxon>
        <taxon>Gnathifera</taxon>
        <taxon>Rotifera</taxon>
        <taxon>Eurotatoria</taxon>
        <taxon>Monogononta</taxon>
        <taxon>Pseudotrocha</taxon>
        <taxon>Ploima</taxon>
        <taxon>Brachionidae</taxon>
        <taxon>Brachionus</taxon>
    </lineage>
</organism>
<reference evidence="10" key="1">
    <citation type="submission" date="2021-02" db="EMBL/GenBank/DDBJ databases">
        <authorList>
            <person name="Nowell W R."/>
        </authorList>
    </citation>
    <scope>NUCLEOTIDE SEQUENCE</scope>
    <source>
        <strain evidence="10">Ploen Becks lab</strain>
    </source>
</reference>
<dbReference type="Gene3D" id="3.30.1050.10">
    <property type="entry name" value="SCP2 sterol-binding domain"/>
    <property type="match status" value="1"/>
</dbReference>
<dbReference type="InterPro" id="IPR003033">
    <property type="entry name" value="SCP2_sterol-bd_dom"/>
</dbReference>
<dbReference type="GO" id="GO:0016491">
    <property type="term" value="F:oxidoreductase activity"/>
    <property type="evidence" value="ECO:0007669"/>
    <property type="project" value="UniProtKB-KW"/>
</dbReference>
<dbReference type="SUPFAM" id="SSF55718">
    <property type="entry name" value="SCP-like"/>
    <property type="match status" value="1"/>
</dbReference>
<dbReference type="EMBL" id="CAJNOC010004151">
    <property type="protein sequence ID" value="CAF1011474.1"/>
    <property type="molecule type" value="Genomic_DNA"/>
</dbReference>
<comment type="subcellular location">
    <subcellularLocation>
        <location evidence="1">Mitochondrion</location>
    </subcellularLocation>
    <subcellularLocation>
        <location evidence="2">Peroxisome</location>
    </subcellularLocation>
</comment>
<evidence type="ECO:0000313" key="10">
    <source>
        <dbReference type="EMBL" id="CAF1011474.1"/>
    </source>
</evidence>
<dbReference type="SUPFAM" id="SSF51735">
    <property type="entry name" value="NAD(P)-binding Rossmann-fold domains"/>
    <property type="match status" value="1"/>
</dbReference>
<dbReference type="Gene3D" id="3.40.50.720">
    <property type="entry name" value="NAD(P)-binding Rossmann-like Domain"/>
    <property type="match status" value="1"/>
</dbReference>
<evidence type="ECO:0000256" key="2">
    <source>
        <dbReference type="ARBA" id="ARBA00004275"/>
    </source>
</evidence>
<evidence type="ECO:0000259" key="9">
    <source>
        <dbReference type="Pfam" id="PF02036"/>
    </source>
</evidence>
<dbReference type="PANTHER" id="PTHR42808">
    <property type="entry name" value="HYDROXYSTEROID DEHYDROGENASE-LIKE PROTEIN 2"/>
    <property type="match status" value="1"/>
</dbReference>
<dbReference type="InterPro" id="IPR002347">
    <property type="entry name" value="SDR_fam"/>
</dbReference>
<dbReference type="InterPro" id="IPR051935">
    <property type="entry name" value="HSDL2"/>
</dbReference>
<evidence type="ECO:0000256" key="1">
    <source>
        <dbReference type="ARBA" id="ARBA00004173"/>
    </source>
</evidence>
<dbReference type="FunFam" id="3.40.50.720:FF:000301">
    <property type="entry name" value="Hydroxysteroid dehydrogenase like 2"/>
    <property type="match status" value="1"/>
</dbReference>
<dbReference type="InterPro" id="IPR036527">
    <property type="entry name" value="SCP2_sterol-bd_dom_sf"/>
</dbReference>
<dbReference type="GO" id="GO:0005777">
    <property type="term" value="C:peroxisome"/>
    <property type="evidence" value="ECO:0007669"/>
    <property type="project" value="UniProtKB-SubCell"/>
</dbReference>
<dbReference type="PANTHER" id="PTHR42808:SF3">
    <property type="entry name" value="HYDROXYSTEROID DEHYDROGENASE-LIKE PROTEIN 2"/>
    <property type="match status" value="1"/>
</dbReference>
<sequence>MIRNLAGKTIFITGASRGIGKAIALRCARDGANIIVAAKTAEPHPKLPGTIYTAAKEIEEAGGNCLPCIVDVRYEDQVSKAFEEGAKKFGGIDILVNNASAISLTGTLETTMKKYDLMNQVNARGTFLCSKVALPYLKKSSNPHILNLSPPLNLNPKWFKNNVAYTMAKYGMSFCVLGMSEEFKEDGIAVNALWPRTAIATDAIDFIGSVDMRKQSRTTDIMADAAYQILIKDSKTFTGRFLIDDEVLKTDLGMTNFDKYAVEPGNPLLMDFFLDEVEGKETLGVKKTEAPSASATQDVSGSMNALKKLLSAELVQKVNGVYAFKITDSQPADWYLDLKNGNGKIDSGSYNGQANCTMTMSSDVFNKMISGSMKPTMAFMSGKLKIKGDMGLAMKLEKLMSSLKSKL</sequence>
<evidence type="ECO:0000313" key="11">
    <source>
        <dbReference type="Proteomes" id="UP000663879"/>
    </source>
</evidence>
<keyword evidence="7" id="KW-0576">Peroxisome</keyword>
<feature type="domain" description="SCP2" evidence="9">
    <location>
        <begin position="305"/>
        <end position="400"/>
    </location>
</feature>
<proteinExistence type="inferred from homology"/>
<evidence type="ECO:0000256" key="3">
    <source>
        <dbReference type="ARBA" id="ARBA00006484"/>
    </source>
</evidence>
<dbReference type="Pfam" id="PF00106">
    <property type="entry name" value="adh_short"/>
    <property type="match status" value="1"/>
</dbReference>
<dbReference type="OrthoDB" id="5327538at2759"/>
<dbReference type="NCBIfam" id="NF006133">
    <property type="entry name" value="PRK08278.1"/>
    <property type="match status" value="1"/>
</dbReference>
<keyword evidence="11" id="KW-1185">Reference proteome</keyword>
<evidence type="ECO:0000256" key="8">
    <source>
        <dbReference type="ARBA" id="ARBA00040243"/>
    </source>
</evidence>
<dbReference type="Pfam" id="PF02036">
    <property type="entry name" value="SCP2"/>
    <property type="match status" value="1"/>
</dbReference>
<dbReference type="Proteomes" id="UP000663879">
    <property type="component" value="Unassembled WGS sequence"/>
</dbReference>
<keyword evidence="4" id="KW-0521">NADP</keyword>
<protein>
    <recommendedName>
        <fullName evidence="8">Hydroxysteroid dehydrogenase-like protein 2</fullName>
    </recommendedName>
</protein>
<dbReference type="AlphaFoldDB" id="A0A814HKV4"/>
<dbReference type="InterPro" id="IPR036291">
    <property type="entry name" value="NAD(P)-bd_dom_sf"/>
</dbReference>
<evidence type="ECO:0000256" key="7">
    <source>
        <dbReference type="ARBA" id="ARBA00023140"/>
    </source>
</evidence>
<comment type="caution">
    <text evidence="10">The sequence shown here is derived from an EMBL/GenBank/DDBJ whole genome shotgun (WGS) entry which is preliminary data.</text>
</comment>
<dbReference type="CDD" id="cd09762">
    <property type="entry name" value="HSDL2_SDR_c"/>
    <property type="match status" value="1"/>
</dbReference>
<comment type="similarity">
    <text evidence="3">Belongs to the short-chain dehydrogenases/reductases (SDR) family.</text>
</comment>
<gene>
    <name evidence="10" type="ORF">OXX778_LOCUS16914</name>
</gene>
<evidence type="ECO:0000256" key="5">
    <source>
        <dbReference type="ARBA" id="ARBA00023002"/>
    </source>
</evidence>
<evidence type="ECO:0000256" key="4">
    <source>
        <dbReference type="ARBA" id="ARBA00022857"/>
    </source>
</evidence>
<keyword evidence="6" id="KW-0496">Mitochondrion</keyword>